<organism evidence="1 2">
    <name type="scientific">Rhizobium rhizogenes NBRC 13257</name>
    <dbReference type="NCBI Taxonomy" id="1220581"/>
    <lineage>
        <taxon>Bacteria</taxon>
        <taxon>Pseudomonadati</taxon>
        <taxon>Pseudomonadota</taxon>
        <taxon>Alphaproteobacteria</taxon>
        <taxon>Hyphomicrobiales</taxon>
        <taxon>Rhizobiaceae</taxon>
        <taxon>Rhizobium/Agrobacterium group</taxon>
        <taxon>Rhizobium</taxon>
    </lineage>
</organism>
<comment type="caution">
    <text evidence="1">The sequence shown here is derived from an EMBL/GenBank/DDBJ whole genome shotgun (WGS) entry which is preliminary data.</text>
</comment>
<accession>A0AA87Q4P8</accession>
<name>A0AA87Q4P8_RHIRH</name>
<evidence type="ECO:0000313" key="1">
    <source>
        <dbReference type="EMBL" id="GAJ95490.1"/>
    </source>
</evidence>
<dbReference type="EMBL" id="BAYX01000012">
    <property type="protein sequence ID" value="GAJ95490.1"/>
    <property type="molecule type" value="Genomic_DNA"/>
</dbReference>
<evidence type="ECO:0000313" key="2">
    <source>
        <dbReference type="Proteomes" id="UP000026941"/>
    </source>
</evidence>
<reference evidence="1 2" key="1">
    <citation type="submission" date="2014-05" db="EMBL/GenBank/DDBJ databases">
        <title>Whole genome shotgun sequence of Rhizobium rhizogenes NBRC 13257.</title>
        <authorList>
            <person name="Katano-Makiyama Y."/>
            <person name="Hosoyama A."/>
            <person name="Hashimoto M."/>
            <person name="Hosoyama Y."/>
            <person name="Noguchi M."/>
            <person name="Tsuchikane K."/>
            <person name="Kimura A."/>
            <person name="Ohji S."/>
            <person name="Ichikawa N."/>
            <person name="Yamazoe A."/>
            <person name="Fujita N."/>
        </authorList>
    </citation>
    <scope>NUCLEOTIDE SEQUENCE [LARGE SCALE GENOMIC DNA]</scope>
    <source>
        <strain evidence="1 2">NBRC 13257</strain>
    </source>
</reference>
<proteinExistence type="predicted"/>
<dbReference type="Proteomes" id="UP000026941">
    <property type="component" value="Unassembled WGS sequence"/>
</dbReference>
<dbReference type="AlphaFoldDB" id="A0AA87Q4P8"/>
<sequence>MVINNAGRGKTLGETALLEGKSVAEIEDHLRRAVLSLGTKSIKEALYKANLPEPY</sequence>
<gene>
    <name evidence="1" type="ORF">RRH01S_12_00470</name>
</gene>
<protein>
    <submittedName>
        <fullName evidence="1">Uncharacterized protein</fullName>
    </submittedName>
</protein>